<dbReference type="Gene3D" id="3.80.10.10">
    <property type="entry name" value="Ribonuclease Inhibitor"/>
    <property type="match status" value="1"/>
</dbReference>
<proteinExistence type="predicted"/>
<organism evidence="1 2">
    <name type="scientific">Favolaschia claudopus</name>
    <dbReference type="NCBI Taxonomy" id="2862362"/>
    <lineage>
        <taxon>Eukaryota</taxon>
        <taxon>Fungi</taxon>
        <taxon>Dikarya</taxon>
        <taxon>Basidiomycota</taxon>
        <taxon>Agaricomycotina</taxon>
        <taxon>Agaricomycetes</taxon>
        <taxon>Agaricomycetidae</taxon>
        <taxon>Agaricales</taxon>
        <taxon>Marasmiineae</taxon>
        <taxon>Mycenaceae</taxon>
        <taxon>Favolaschia</taxon>
    </lineage>
</organism>
<keyword evidence="2" id="KW-1185">Reference proteome</keyword>
<dbReference type="Proteomes" id="UP001362999">
    <property type="component" value="Unassembled WGS sequence"/>
</dbReference>
<accession>A0AAW0CPW8</accession>
<protein>
    <recommendedName>
        <fullName evidence="3">F-box domain-containing protein</fullName>
    </recommendedName>
</protein>
<evidence type="ECO:0000313" key="1">
    <source>
        <dbReference type="EMBL" id="KAK7042154.1"/>
    </source>
</evidence>
<dbReference type="SUPFAM" id="SSF52047">
    <property type="entry name" value="RNI-like"/>
    <property type="match status" value="1"/>
</dbReference>
<dbReference type="InterPro" id="IPR032675">
    <property type="entry name" value="LRR_dom_sf"/>
</dbReference>
<name>A0AAW0CPW8_9AGAR</name>
<comment type="caution">
    <text evidence="1">The sequence shown here is derived from an EMBL/GenBank/DDBJ whole genome shotgun (WGS) entry which is preliminary data.</text>
</comment>
<dbReference type="EMBL" id="JAWWNJ010000013">
    <property type="protein sequence ID" value="KAK7042154.1"/>
    <property type="molecule type" value="Genomic_DNA"/>
</dbReference>
<dbReference type="AlphaFoldDB" id="A0AAW0CPW8"/>
<sequence length="390" mass="43593">MLSEIPAELVDLILSFVHPTVLVLGAENQNFIDRATAVTLGRCGLVCRAWLPSSRRPLFFRVQIVLKNAHRFAQLLKKPHLSTFLPFMRELVFSEGLAEHHWMSTILPKLIPHFPDTIHVLEYRLRAIGNPKISLPCPRLGSITHLIIYNNNETTVADTVSCVSSFPALLHLKLCGSGWRGTALPATAVVPPRLQSLDLDFRRLDPFLTWIQAEKPPISDLKLTLPGDRGIFPREPLDSLPQFIQSLGSSLTSLTLKLGKRWVSDVSKISNASFLKSNPNLQTITFQSTYNELITFITGIHLPRALGHLTLRVYAGGGYGEAVWTARELIEVLNDRLDERHSTGMTVHIARLVRQSTTFPLVPPVHVEGRWGGLVSESTIQDPHYNVPWG</sequence>
<gene>
    <name evidence="1" type="ORF">R3P38DRAFT_2888832</name>
</gene>
<evidence type="ECO:0000313" key="2">
    <source>
        <dbReference type="Proteomes" id="UP001362999"/>
    </source>
</evidence>
<evidence type="ECO:0008006" key="3">
    <source>
        <dbReference type="Google" id="ProtNLM"/>
    </source>
</evidence>
<reference evidence="1 2" key="1">
    <citation type="journal article" date="2024" name="J Genomics">
        <title>Draft genome sequencing and assembly of Favolaschia claudopus CIRM-BRFM 2984 isolated from oak limbs.</title>
        <authorList>
            <person name="Navarro D."/>
            <person name="Drula E."/>
            <person name="Chaduli D."/>
            <person name="Cazenave R."/>
            <person name="Ahrendt S."/>
            <person name="Wang J."/>
            <person name="Lipzen A."/>
            <person name="Daum C."/>
            <person name="Barry K."/>
            <person name="Grigoriev I.V."/>
            <person name="Favel A."/>
            <person name="Rosso M.N."/>
            <person name="Martin F."/>
        </authorList>
    </citation>
    <scope>NUCLEOTIDE SEQUENCE [LARGE SCALE GENOMIC DNA]</scope>
    <source>
        <strain evidence="1 2">CIRM-BRFM 2984</strain>
    </source>
</reference>